<dbReference type="KEGG" id="nta:107791481"/>
<dbReference type="PANTHER" id="PTHR34676">
    <property type="entry name" value="DUF4219 DOMAIN-CONTAINING PROTEIN-RELATED"/>
    <property type="match status" value="1"/>
</dbReference>
<evidence type="ECO:0000256" key="2">
    <source>
        <dbReference type="SAM" id="MobiDB-lite"/>
    </source>
</evidence>
<proteinExistence type="predicted"/>
<accession>A0A1S3ZXN3</accession>
<name>A0A1S3ZXN3_TOBAC</name>
<dbReference type="Pfam" id="PF14223">
    <property type="entry name" value="Retrotran_gag_2"/>
    <property type="match status" value="1"/>
</dbReference>
<evidence type="ECO:0000313" key="3">
    <source>
        <dbReference type="RefSeq" id="XP_016469051.1"/>
    </source>
</evidence>
<reference evidence="3" key="1">
    <citation type="submission" date="2025-08" db="UniProtKB">
        <authorList>
            <consortium name="RefSeq"/>
        </authorList>
    </citation>
    <scope>IDENTIFICATION</scope>
</reference>
<gene>
    <name evidence="3" type="primary">LOC107791481</name>
</gene>
<organism evidence="3">
    <name type="scientific">Nicotiana tabacum</name>
    <name type="common">Common tobacco</name>
    <dbReference type="NCBI Taxonomy" id="4097"/>
    <lineage>
        <taxon>Eukaryota</taxon>
        <taxon>Viridiplantae</taxon>
        <taxon>Streptophyta</taxon>
        <taxon>Embryophyta</taxon>
        <taxon>Tracheophyta</taxon>
        <taxon>Spermatophyta</taxon>
        <taxon>Magnoliopsida</taxon>
        <taxon>eudicotyledons</taxon>
        <taxon>Gunneridae</taxon>
        <taxon>Pentapetalae</taxon>
        <taxon>asterids</taxon>
        <taxon>lamiids</taxon>
        <taxon>Solanales</taxon>
        <taxon>Solanaceae</taxon>
        <taxon>Nicotianoideae</taxon>
        <taxon>Nicotianeae</taxon>
        <taxon>Nicotiana</taxon>
    </lineage>
</organism>
<feature type="compositionally biased region" description="Basic residues" evidence="2">
    <location>
        <begin position="327"/>
        <end position="336"/>
    </location>
</feature>
<feature type="coiled-coil region" evidence="1">
    <location>
        <begin position="204"/>
        <end position="300"/>
    </location>
</feature>
<evidence type="ECO:0000256" key="1">
    <source>
        <dbReference type="SAM" id="Coils"/>
    </source>
</evidence>
<sequence>MAPLNLEEGQSIYHPPKFDENCYWWWKARMHDFIMAEDCELWDIIRDGPFIPIKTSGEYTKANKKALKKNARAKNILVYGLEPNEYDKIFICDTAKEIWEAFQIAYDGTTQVKQDKSNTDDSYTMAVEGEETRYDSTLALMAQSDNDEENGNEEVNFRDVQKNLKSYSPKKLMCLTDVLFTVFCSLVEDMDSLFLELEESEHTRKDLVAVITDQKNAIETLRKEKSDLLAEVADQREQIVEPLNKSKPENPERGKEIVSEEYVRLEDEMKALRCTMSAEIEKNELLQANLEKVMNDLEKSLKWTWFVETTTALFTNDSEKGRGTGFSRKKSLQPSQ</sequence>
<dbReference type="PaxDb" id="4097-A0A1S3ZXN3"/>
<dbReference type="PANTHER" id="PTHR34676:SF8">
    <property type="entry name" value="TRANSMEMBRANE PROTEIN"/>
    <property type="match status" value="1"/>
</dbReference>
<dbReference type="OrthoDB" id="1301741at2759"/>
<feature type="region of interest" description="Disordered" evidence="2">
    <location>
        <begin position="316"/>
        <end position="336"/>
    </location>
</feature>
<dbReference type="STRING" id="4097.A0A1S3ZXN3"/>
<dbReference type="AlphaFoldDB" id="A0A1S3ZXN3"/>
<dbReference type="OMA" id="DENCYWW"/>
<keyword evidence="1" id="KW-0175">Coiled coil</keyword>
<dbReference type="RefSeq" id="XP_016469051.1">
    <property type="nucleotide sequence ID" value="XM_016613565.1"/>
</dbReference>
<protein>
    <submittedName>
        <fullName evidence="3">Uncharacterized protein</fullName>
    </submittedName>
</protein>